<dbReference type="InterPro" id="IPR036259">
    <property type="entry name" value="MFS_trans_sf"/>
</dbReference>
<dbReference type="InterPro" id="IPR005828">
    <property type="entry name" value="MFS_sugar_transport-like"/>
</dbReference>
<dbReference type="GO" id="GO:0016020">
    <property type="term" value="C:membrane"/>
    <property type="evidence" value="ECO:0007669"/>
    <property type="project" value="UniProtKB-SubCell"/>
</dbReference>
<dbReference type="OrthoDB" id="5185991at2759"/>
<comment type="caution">
    <text evidence="7">The sequence shown here is derived from an EMBL/GenBank/DDBJ whole genome shotgun (WGS) entry which is preliminary data.</text>
</comment>
<keyword evidence="3 6" id="KW-1133">Transmembrane helix</keyword>
<name>A0A0F2MES9_SPOSC</name>
<feature type="transmembrane region" description="Helical" evidence="6">
    <location>
        <begin position="570"/>
        <end position="591"/>
    </location>
</feature>
<dbReference type="RefSeq" id="XP_016590869.1">
    <property type="nucleotide sequence ID" value="XM_016733843.1"/>
</dbReference>
<keyword evidence="4 6" id="KW-0472">Membrane</keyword>
<feature type="transmembrane region" description="Helical" evidence="6">
    <location>
        <begin position="198"/>
        <end position="220"/>
    </location>
</feature>
<feature type="transmembrane region" description="Helical" evidence="6">
    <location>
        <begin position="452"/>
        <end position="471"/>
    </location>
</feature>
<feature type="region of interest" description="Disordered" evidence="5">
    <location>
        <begin position="40"/>
        <end position="59"/>
    </location>
</feature>
<dbReference type="PANTHER" id="PTHR48022">
    <property type="entry name" value="PLASTIDIC GLUCOSE TRANSPORTER 4"/>
    <property type="match status" value="1"/>
</dbReference>
<feature type="transmembrane region" description="Helical" evidence="6">
    <location>
        <begin position="225"/>
        <end position="243"/>
    </location>
</feature>
<dbReference type="VEuPathDB" id="FungiDB:SPSK_07176"/>
<sequence>MQPVEPESAYASPGYVRQFRSPPAAYEVRGWEQVYVEGASGRRDSLPHQNSPTTHDPVRIPEIQSPALEMAGIMDGALSGPDSDTVNTLAASLMISTAVSPTVSASETLVDASEHRSRTQYTSLYDDKKQWLKAKTAVYVENLAARAHTLRTYYKAIIWSLLLMLPVILVGYAQNLAVSLLAQPQFEERFSGDEDDFGAAWMLAVQMCSVGSSMLGGLLFSVRHILATSLMLFLGCTFINFWAPSMVVILVGTLLQGLCSGGFGTLASTYISDVCTPTISNVLTGMISCCWIVGQLASYGVLWLMVDVEGAGAYRIPMALQWVIPVPIAIACLAAPSSPWCHVRRGNTADALHALERLTCSPDRRRSRFGIHPTDPAVLRLAEIQAVVALETTQLTDKIEFRECFRKSNRRRTEIAVMVNVGQIVVGFAIASQLVNFMRLAGLKSDDSIKMAFFNAIILLLGSICYFIFYTRLSTRTMYLGGLVCIWPVLSMIGILDILKRRSGQAVLLFGWSFLYGATVGPSTNTIVCDVSSAALRTKTLSLSRMANDMGSLMQSAAGPYMLGHDKGNLQGLTAFPAVGLISIWIIWASVRLPEMKNIPQAVADVLFARRIPARRFQREANRLQVMDGQVVDGQVDAVTGVGGPGVVVEVANDAALVV</sequence>
<feature type="transmembrane region" description="Helical" evidence="6">
    <location>
        <begin position="478"/>
        <end position="499"/>
    </location>
</feature>
<evidence type="ECO:0000256" key="3">
    <source>
        <dbReference type="ARBA" id="ARBA00022989"/>
    </source>
</evidence>
<evidence type="ECO:0000313" key="8">
    <source>
        <dbReference type="Proteomes" id="UP000033710"/>
    </source>
</evidence>
<dbReference type="GO" id="GO:0005351">
    <property type="term" value="F:carbohydrate:proton symporter activity"/>
    <property type="evidence" value="ECO:0007669"/>
    <property type="project" value="TreeGrafter"/>
</dbReference>
<reference evidence="7 8" key="1">
    <citation type="journal article" date="2014" name="BMC Genomics">
        <title>Comparative genomics of the major fungal agents of human and animal Sporotrichosis: Sporothrix schenckii and Sporothrix brasiliensis.</title>
        <authorList>
            <person name="Teixeira M.M."/>
            <person name="de Almeida L.G."/>
            <person name="Kubitschek-Barreira P."/>
            <person name="Alves F.L."/>
            <person name="Kioshima E.S."/>
            <person name="Abadio A.K."/>
            <person name="Fernandes L."/>
            <person name="Derengowski L.S."/>
            <person name="Ferreira K.S."/>
            <person name="Souza R.C."/>
            <person name="Ruiz J.C."/>
            <person name="de Andrade N.C."/>
            <person name="Paes H.C."/>
            <person name="Nicola A.M."/>
            <person name="Albuquerque P."/>
            <person name="Gerber A.L."/>
            <person name="Martins V.P."/>
            <person name="Peconick L.D."/>
            <person name="Neto A.V."/>
            <person name="Chaucanez C.B."/>
            <person name="Silva P.A."/>
            <person name="Cunha O.L."/>
            <person name="de Oliveira F.F."/>
            <person name="dos Santos T.C."/>
            <person name="Barros A.L."/>
            <person name="Soares M.A."/>
            <person name="de Oliveira L.M."/>
            <person name="Marini M.M."/>
            <person name="Villalobos-Duno H."/>
            <person name="Cunha M.M."/>
            <person name="de Hoog S."/>
            <person name="da Silveira J.F."/>
            <person name="Henrissat B."/>
            <person name="Nino-Vega G.A."/>
            <person name="Cisalpino P.S."/>
            <person name="Mora-Montes H.M."/>
            <person name="Almeida S.R."/>
            <person name="Stajich J.E."/>
            <person name="Lopes-Bezerra L.M."/>
            <person name="Vasconcelos A.T."/>
            <person name="Felipe M.S."/>
        </authorList>
    </citation>
    <scope>NUCLEOTIDE SEQUENCE [LARGE SCALE GENOMIC DNA]</scope>
    <source>
        <strain evidence="7 8">1099-18</strain>
    </source>
</reference>
<dbReference type="InterPro" id="IPR050360">
    <property type="entry name" value="MFS_Sugar_Transporters"/>
</dbReference>
<dbReference type="SUPFAM" id="SSF103473">
    <property type="entry name" value="MFS general substrate transporter"/>
    <property type="match status" value="1"/>
</dbReference>
<evidence type="ECO:0000256" key="6">
    <source>
        <dbReference type="SAM" id="Phobius"/>
    </source>
</evidence>
<protein>
    <recommendedName>
        <fullName evidence="9">Major facilitator superfamily (MFS) profile domain-containing protein</fullName>
    </recommendedName>
</protein>
<proteinExistence type="predicted"/>
<feature type="transmembrane region" description="Helical" evidence="6">
    <location>
        <begin position="283"/>
        <end position="306"/>
    </location>
</feature>
<feature type="transmembrane region" description="Helical" evidence="6">
    <location>
        <begin position="156"/>
        <end position="178"/>
    </location>
</feature>
<dbReference type="GeneID" id="27669120"/>
<dbReference type="PANTHER" id="PTHR48022:SF5">
    <property type="entry name" value="ALPHA-GLUCOSIDES PERMEASE MPH2-RELATED"/>
    <property type="match status" value="1"/>
</dbReference>
<accession>A0A0F2MES9</accession>
<evidence type="ECO:0000313" key="7">
    <source>
        <dbReference type="EMBL" id="KJR88193.1"/>
    </source>
</evidence>
<keyword evidence="2 6" id="KW-0812">Transmembrane</keyword>
<feature type="transmembrane region" description="Helical" evidence="6">
    <location>
        <begin position="249"/>
        <end position="271"/>
    </location>
</feature>
<dbReference type="Pfam" id="PF00083">
    <property type="entry name" value="Sugar_tr"/>
    <property type="match status" value="1"/>
</dbReference>
<feature type="transmembrane region" description="Helical" evidence="6">
    <location>
        <begin position="415"/>
        <end position="432"/>
    </location>
</feature>
<evidence type="ECO:0000256" key="1">
    <source>
        <dbReference type="ARBA" id="ARBA00004141"/>
    </source>
</evidence>
<comment type="subcellular location">
    <subcellularLocation>
        <location evidence="1">Membrane</location>
        <topology evidence="1">Multi-pass membrane protein</topology>
    </subcellularLocation>
</comment>
<dbReference type="Proteomes" id="UP000033710">
    <property type="component" value="Unassembled WGS sequence"/>
</dbReference>
<dbReference type="EMBL" id="AXCR01000004">
    <property type="protein sequence ID" value="KJR88193.1"/>
    <property type="molecule type" value="Genomic_DNA"/>
</dbReference>
<evidence type="ECO:0000256" key="5">
    <source>
        <dbReference type="SAM" id="MobiDB-lite"/>
    </source>
</evidence>
<feature type="transmembrane region" description="Helical" evidence="6">
    <location>
        <begin position="318"/>
        <end position="335"/>
    </location>
</feature>
<gene>
    <name evidence="7" type="ORF">SPSK_07176</name>
</gene>
<dbReference type="AlphaFoldDB" id="A0A0F2MES9"/>
<evidence type="ECO:0000256" key="2">
    <source>
        <dbReference type="ARBA" id="ARBA00022692"/>
    </source>
</evidence>
<dbReference type="Gene3D" id="1.20.1250.20">
    <property type="entry name" value="MFS general substrate transporter like domains"/>
    <property type="match status" value="1"/>
</dbReference>
<reference evidence="7 8" key="2">
    <citation type="journal article" date="2015" name="Eukaryot. Cell">
        <title>Asexual propagation of a virulent clone complex in a human and feline outbreak of sporotrichosis.</title>
        <authorList>
            <person name="Teixeira Mde M."/>
            <person name="Rodrigues A.M."/>
            <person name="Tsui C.K."/>
            <person name="de Almeida L.G."/>
            <person name="Van Diepeningen A.D."/>
            <person name="van den Ende B.G."/>
            <person name="Fernandes G.F."/>
            <person name="Kano R."/>
            <person name="Hamelin R.C."/>
            <person name="Lopes-Bezerra L.M."/>
            <person name="Vasconcelos A.T."/>
            <person name="de Hoog S."/>
            <person name="de Camargo Z.P."/>
            <person name="Felipe M.S."/>
        </authorList>
    </citation>
    <scope>NUCLEOTIDE SEQUENCE [LARGE SCALE GENOMIC DNA]</scope>
    <source>
        <strain evidence="7 8">1099-18</strain>
    </source>
</reference>
<evidence type="ECO:0000256" key="4">
    <source>
        <dbReference type="ARBA" id="ARBA00023136"/>
    </source>
</evidence>
<organism evidence="7 8">
    <name type="scientific">Sporothrix schenckii 1099-18</name>
    <dbReference type="NCBI Taxonomy" id="1397361"/>
    <lineage>
        <taxon>Eukaryota</taxon>
        <taxon>Fungi</taxon>
        <taxon>Dikarya</taxon>
        <taxon>Ascomycota</taxon>
        <taxon>Pezizomycotina</taxon>
        <taxon>Sordariomycetes</taxon>
        <taxon>Sordariomycetidae</taxon>
        <taxon>Ophiostomatales</taxon>
        <taxon>Ophiostomataceae</taxon>
        <taxon>Sporothrix</taxon>
    </lineage>
</organism>
<evidence type="ECO:0008006" key="9">
    <source>
        <dbReference type="Google" id="ProtNLM"/>
    </source>
</evidence>
<dbReference type="KEGG" id="ssck:SPSK_07176"/>